<dbReference type="AlphaFoldDB" id="A0AAW2EM11"/>
<gene>
    <name evidence="1" type="ORF">PUN28_017520</name>
</gene>
<sequence length="99" mass="11750">MKDALSDIAHQVLQLAIKKFDIYSRKTSIDRCLIEKCIFINAHEYSLLGPDYAKYFKNNLLRAENVIRKALSYFSFQQNLFENEFKLPLQKFRLDILTK</sequence>
<keyword evidence="2" id="KW-1185">Reference proteome</keyword>
<organism evidence="1 2">
    <name type="scientific">Cardiocondyla obscurior</name>
    <dbReference type="NCBI Taxonomy" id="286306"/>
    <lineage>
        <taxon>Eukaryota</taxon>
        <taxon>Metazoa</taxon>
        <taxon>Ecdysozoa</taxon>
        <taxon>Arthropoda</taxon>
        <taxon>Hexapoda</taxon>
        <taxon>Insecta</taxon>
        <taxon>Pterygota</taxon>
        <taxon>Neoptera</taxon>
        <taxon>Endopterygota</taxon>
        <taxon>Hymenoptera</taxon>
        <taxon>Apocrita</taxon>
        <taxon>Aculeata</taxon>
        <taxon>Formicoidea</taxon>
        <taxon>Formicidae</taxon>
        <taxon>Myrmicinae</taxon>
        <taxon>Cardiocondyla</taxon>
    </lineage>
</organism>
<dbReference type="EMBL" id="JADYXP020000021">
    <property type="protein sequence ID" value="KAL0103291.1"/>
    <property type="molecule type" value="Genomic_DNA"/>
</dbReference>
<name>A0AAW2EM11_9HYME</name>
<protein>
    <submittedName>
        <fullName evidence="1">Uncharacterized protein</fullName>
    </submittedName>
</protein>
<dbReference type="Proteomes" id="UP001430953">
    <property type="component" value="Unassembled WGS sequence"/>
</dbReference>
<comment type="caution">
    <text evidence="1">The sequence shown here is derived from an EMBL/GenBank/DDBJ whole genome shotgun (WGS) entry which is preliminary data.</text>
</comment>
<reference evidence="1 2" key="1">
    <citation type="submission" date="2023-03" db="EMBL/GenBank/DDBJ databases">
        <title>High recombination rates correlate with genetic variation in Cardiocondyla obscurior ants.</title>
        <authorList>
            <person name="Errbii M."/>
        </authorList>
    </citation>
    <scope>NUCLEOTIDE SEQUENCE [LARGE SCALE GENOMIC DNA]</scope>
    <source>
        <strain evidence="1">Alpha-2009</strain>
        <tissue evidence="1">Whole body</tissue>
    </source>
</reference>
<evidence type="ECO:0000313" key="1">
    <source>
        <dbReference type="EMBL" id="KAL0103291.1"/>
    </source>
</evidence>
<evidence type="ECO:0000313" key="2">
    <source>
        <dbReference type="Proteomes" id="UP001430953"/>
    </source>
</evidence>
<proteinExistence type="predicted"/>
<accession>A0AAW2EM11</accession>